<feature type="compositionally biased region" description="Polar residues" evidence="4">
    <location>
        <begin position="12"/>
        <end position="25"/>
    </location>
</feature>
<feature type="domain" description="3-hydroxyacyl-CoA dehydrogenase C-terminal" evidence="5">
    <location>
        <begin position="204"/>
        <end position="298"/>
    </location>
</feature>
<sequence>MTKLSKFEFSGPPSTMSSPWTQPDTSRPIAIIGGGVLGRRLAMMWASTGRHAIICEKVPAVAKAALEYIRDNINQQAKKMGAAQPGLVTTTEHLQEAVKDAWMVIEAVPEVLDIKIPLFGDLDRLTRDDCILATNSSSYKSREVISRVTKAYRVCNGHYYLPPDQNHLELMTCGSTDPAIFPFLEEQAKSVGFIPIQARVESTGFIFNRIWAAIKRESVLVMAEGVATPEDIDSLFRSNFHSEFAPCEMMDRVGLDTVYNIEAHYAAERGLPTLPLDWLKKEYLEKEHLGCKSGKGFLVGK</sequence>
<organism evidence="7 8">
    <name type="scientific">Aspergillus leporis</name>
    <dbReference type="NCBI Taxonomy" id="41062"/>
    <lineage>
        <taxon>Eukaryota</taxon>
        <taxon>Fungi</taxon>
        <taxon>Dikarya</taxon>
        <taxon>Ascomycota</taxon>
        <taxon>Pezizomycotina</taxon>
        <taxon>Eurotiomycetes</taxon>
        <taxon>Eurotiomycetidae</taxon>
        <taxon>Eurotiales</taxon>
        <taxon>Aspergillaceae</taxon>
        <taxon>Aspergillus</taxon>
        <taxon>Aspergillus subgen. Circumdati</taxon>
    </lineage>
</organism>
<dbReference type="SUPFAM" id="SSF51735">
    <property type="entry name" value="NAD(P)-binding Rossmann-fold domains"/>
    <property type="match status" value="1"/>
</dbReference>
<keyword evidence="2" id="KW-0560">Oxidoreductase</keyword>
<dbReference type="Gene3D" id="3.40.50.720">
    <property type="entry name" value="NAD(P)-binding Rossmann-like Domain"/>
    <property type="match status" value="1"/>
</dbReference>
<dbReference type="GO" id="GO:0016616">
    <property type="term" value="F:oxidoreductase activity, acting on the CH-OH group of donors, NAD or NADP as acceptor"/>
    <property type="evidence" value="ECO:0007669"/>
    <property type="project" value="InterPro"/>
</dbReference>
<dbReference type="InterPro" id="IPR006176">
    <property type="entry name" value="3-OHacyl-CoA_DH_NAD-bd"/>
</dbReference>
<name>A0A5N5WVY9_9EURO</name>
<evidence type="ECO:0000313" key="8">
    <source>
        <dbReference type="Proteomes" id="UP000326565"/>
    </source>
</evidence>
<keyword evidence="8" id="KW-1185">Reference proteome</keyword>
<dbReference type="GO" id="GO:0006631">
    <property type="term" value="P:fatty acid metabolic process"/>
    <property type="evidence" value="ECO:0007669"/>
    <property type="project" value="InterPro"/>
</dbReference>
<dbReference type="Pfam" id="PF00725">
    <property type="entry name" value="3HCDH"/>
    <property type="match status" value="1"/>
</dbReference>
<evidence type="ECO:0000313" key="7">
    <source>
        <dbReference type="EMBL" id="KAB8072681.1"/>
    </source>
</evidence>
<dbReference type="GO" id="GO:0070403">
    <property type="term" value="F:NAD+ binding"/>
    <property type="evidence" value="ECO:0007669"/>
    <property type="project" value="InterPro"/>
</dbReference>
<dbReference type="InterPro" id="IPR006108">
    <property type="entry name" value="3HC_DH_C"/>
</dbReference>
<evidence type="ECO:0000256" key="3">
    <source>
        <dbReference type="PIRSR" id="PIRSR000105-1"/>
    </source>
</evidence>
<dbReference type="SUPFAM" id="SSF48179">
    <property type="entry name" value="6-phosphogluconate dehydrogenase C-terminal domain-like"/>
    <property type="match status" value="1"/>
</dbReference>
<dbReference type="OrthoDB" id="5958943at2759"/>
<dbReference type="InterPro" id="IPR036291">
    <property type="entry name" value="NAD(P)-bd_dom_sf"/>
</dbReference>
<dbReference type="InterPro" id="IPR022694">
    <property type="entry name" value="3-OHacyl-CoA_DH"/>
</dbReference>
<accession>A0A5N5WVY9</accession>
<dbReference type="EMBL" id="ML732241">
    <property type="protein sequence ID" value="KAB8072681.1"/>
    <property type="molecule type" value="Genomic_DNA"/>
</dbReference>
<evidence type="ECO:0000256" key="2">
    <source>
        <dbReference type="ARBA" id="ARBA00023002"/>
    </source>
</evidence>
<evidence type="ECO:0000256" key="1">
    <source>
        <dbReference type="ARBA" id="ARBA00009463"/>
    </source>
</evidence>
<evidence type="ECO:0000256" key="4">
    <source>
        <dbReference type="SAM" id="MobiDB-lite"/>
    </source>
</evidence>
<dbReference type="Proteomes" id="UP000326565">
    <property type="component" value="Unassembled WGS sequence"/>
</dbReference>
<dbReference type="InterPro" id="IPR013328">
    <property type="entry name" value="6PGD_dom2"/>
</dbReference>
<comment type="similarity">
    <text evidence="1">Belongs to the 3-hydroxyacyl-CoA dehydrogenase family.</text>
</comment>
<dbReference type="AlphaFoldDB" id="A0A5N5WVY9"/>
<reference evidence="7 8" key="1">
    <citation type="submission" date="2019-04" db="EMBL/GenBank/DDBJ databases">
        <title>Friends and foes A comparative genomics study of 23 Aspergillus species from section Flavi.</title>
        <authorList>
            <consortium name="DOE Joint Genome Institute"/>
            <person name="Kjaerbolling I."/>
            <person name="Vesth T."/>
            <person name="Frisvad J.C."/>
            <person name="Nybo J.L."/>
            <person name="Theobald S."/>
            <person name="Kildgaard S."/>
            <person name="Isbrandt T."/>
            <person name="Kuo A."/>
            <person name="Sato A."/>
            <person name="Lyhne E.K."/>
            <person name="Kogle M.E."/>
            <person name="Wiebenga A."/>
            <person name="Kun R.S."/>
            <person name="Lubbers R.J."/>
            <person name="Makela M.R."/>
            <person name="Barry K."/>
            <person name="Chovatia M."/>
            <person name="Clum A."/>
            <person name="Daum C."/>
            <person name="Haridas S."/>
            <person name="He G."/>
            <person name="LaButti K."/>
            <person name="Lipzen A."/>
            <person name="Mondo S."/>
            <person name="Riley R."/>
            <person name="Salamov A."/>
            <person name="Simmons B.A."/>
            <person name="Magnuson J.K."/>
            <person name="Henrissat B."/>
            <person name="Mortensen U.H."/>
            <person name="Larsen T.O."/>
            <person name="Devries R.P."/>
            <person name="Grigoriev I.V."/>
            <person name="Machida M."/>
            <person name="Baker S.E."/>
            <person name="Andersen M.R."/>
        </authorList>
    </citation>
    <scope>NUCLEOTIDE SEQUENCE [LARGE SCALE GENOMIC DNA]</scope>
    <source>
        <strain evidence="7 8">CBS 151.66</strain>
    </source>
</reference>
<evidence type="ECO:0000259" key="6">
    <source>
        <dbReference type="Pfam" id="PF02737"/>
    </source>
</evidence>
<proteinExistence type="inferred from homology"/>
<dbReference type="PANTHER" id="PTHR48075">
    <property type="entry name" value="3-HYDROXYACYL-COA DEHYDROGENASE FAMILY PROTEIN"/>
    <property type="match status" value="1"/>
</dbReference>
<evidence type="ECO:0000259" key="5">
    <source>
        <dbReference type="Pfam" id="PF00725"/>
    </source>
</evidence>
<feature type="domain" description="3-hydroxyacyl-CoA dehydrogenase NAD binding" evidence="6">
    <location>
        <begin position="29"/>
        <end position="198"/>
    </location>
</feature>
<feature type="site" description="Important for catalytic activity" evidence="3">
    <location>
        <position position="158"/>
    </location>
</feature>
<protein>
    <submittedName>
        <fullName evidence="7">Putative 3-hydroxyacyl-CoA dehydrogenase</fullName>
    </submittedName>
</protein>
<dbReference type="PANTHER" id="PTHR48075:SF3">
    <property type="entry name" value="3-HYDROXYACYL-COA DEHYDROGENASE"/>
    <property type="match status" value="1"/>
</dbReference>
<dbReference type="InterPro" id="IPR008927">
    <property type="entry name" value="6-PGluconate_DH-like_C_sf"/>
</dbReference>
<dbReference type="Pfam" id="PF02737">
    <property type="entry name" value="3HCDH_N"/>
    <property type="match status" value="1"/>
</dbReference>
<gene>
    <name evidence="7" type="ORF">BDV29DRAFT_148137</name>
</gene>
<feature type="region of interest" description="Disordered" evidence="4">
    <location>
        <begin position="1"/>
        <end position="25"/>
    </location>
</feature>
<dbReference type="PIRSF" id="PIRSF000105">
    <property type="entry name" value="HCDH"/>
    <property type="match status" value="1"/>
</dbReference>
<dbReference type="Gene3D" id="1.10.1040.10">
    <property type="entry name" value="N-(1-d-carboxylethyl)-l-norvaline Dehydrogenase, domain 2"/>
    <property type="match status" value="1"/>
</dbReference>